<dbReference type="SMART" id="SM01086">
    <property type="entry name" value="ClpB_D2-small"/>
    <property type="match status" value="1"/>
</dbReference>
<dbReference type="AlphaFoldDB" id="A0A645ID68"/>
<dbReference type="PANTHER" id="PTHR11638:SF18">
    <property type="entry name" value="HEAT SHOCK PROTEIN 104"/>
    <property type="match status" value="1"/>
</dbReference>
<dbReference type="InterPro" id="IPR050130">
    <property type="entry name" value="ClpA_ClpB"/>
</dbReference>
<dbReference type="PANTHER" id="PTHR11638">
    <property type="entry name" value="ATP-DEPENDENT CLP PROTEASE"/>
    <property type="match status" value="1"/>
</dbReference>
<comment type="caution">
    <text evidence="4">The sequence shown here is derived from an EMBL/GenBank/DDBJ whole genome shotgun (WGS) entry which is preliminary data.</text>
</comment>
<accession>A0A645ID68</accession>
<keyword evidence="2" id="KW-0067">ATP-binding</keyword>
<organism evidence="4">
    <name type="scientific">bioreactor metagenome</name>
    <dbReference type="NCBI Taxonomy" id="1076179"/>
    <lineage>
        <taxon>unclassified sequences</taxon>
        <taxon>metagenomes</taxon>
        <taxon>ecological metagenomes</taxon>
    </lineage>
</organism>
<dbReference type="EMBL" id="VSSQ01106728">
    <property type="protein sequence ID" value="MPN46234.1"/>
    <property type="molecule type" value="Genomic_DNA"/>
</dbReference>
<proteinExistence type="predicted"/>
<evidence type="ECO:0000313" key="4">
    <source>
        <dbReference type="EMBL" id="MPN46234.1"/>
    </source>
</evidence>
<dbReference type="GO" id="GO:0005524">
    <property type="term" value="F:ATP binding"/>
    <property type="evidence" value="ECO:0007669"/>
    <property type="project" value="UniProtKB-KW"/>
</dbReference>
<dbReference type="Pfam" id="PF10431">
    <property type="entry name" value="ClpB_D2-small"/>
    <property type="match status" value="1"/>
</dbReference>
<gene>
    <name evidence="4" type="primary">clpB_35</name>
    <name evidence="4" type="ORF">SDC9_193817</name>
</gene>
<dbReference type="SUPFAM" id="SSF52540">
    <property type="entry name" value="P-loop containing nucleoside triphosphate hydrolases"/>
    <property type="match status" value="1"/>
</dbReference>
<sequence>MNEMKRRFKPEFLNRVDDIIMFKPLDKEGIKQIIDIFMKSLRNRLHDKNINIEVTESAKDIMVSEGYDPIYGARPLKRYISNTLETIIAKKIIAGEVYNGCTILIDGENDNIKVSVK</sequence>
<dbReference type="FunFam" id="1.10.8.60:FF:000017">
    <property type="entry name" value="ATP-dependent chaperone ClpB"/>
    <property type="match status" value="1"/>
</dbReference>
<dbReference type="GO" id="GO:0016887">
    <property type="term" value="F:ATP hydrolysis activity"/>
    <property type="evidence" value="ECO:0007669"/>
    <property type="project" value="TreeGrafter"/>
</dbReference>
<protein>
    <submittedName>
        <fullName evidence="4">Chaperone protein ClpB</fullName>
    </submittedName>
</protein>
<dbReference type="Gene3D" id="1.10.8.60">
    <property type="match status" value="1"/>
</dbReference>
<dbReference type="InterPro" id="IPR027417">
    <property type="entry name" value="P-loop_NTPase"/>
</dbReference>
<keyword evidence="1" id="KW-0547">Nucleotide-binding</keyword>
<dbReference type="GO" id="GO:0034605">
    <property type="term" value="P:cellular response to heat"/>
    <property type="evidence" value="ECO:0007669"/>
    <property type="project" value="TreeGrafter"/>
</dbReference>
<reference evidence="4" key="1">
    <citation type="submission" date="2019-08" db="EMBL/GenBank/DDBJ databases">
        <authorList>
            <person name="Kucharzyk K."/>
            <person name="Murdoch R.W."/>
            <person name="Higgins S."/>
            <person name="Loffler F."/>
        </authorList>
    </citation>
    <scope>NUCLEOTIDE SEQUENCE</scope>
</reference>
<dbReference type="InterPro" id="IPR019489">
    <property type="entry name" value="Clp_ATPase_C"/>
</dbReference>
<evidence type="ECO:0000256" key="1">
    <source>
        <dbReference type="ARBA" id="ARBA00022741"/>
    </source>
</evidence>
<evidence type="ECO:0000259" key="3">
    <source>
        <dbReference type="SMART" id="SM01086"/>
    </source>
</evidence>
<feature type="domain" description="Clp ATPase C-terminal" evidence="3">
    <location>
        <begin position="25"/>
        <end position="114"/>
    </location>
</feature>
<evidence type="ECO:0000256" key="2">
    <source>
        <dbReference type="ARBA" id="ARBA00022840"/>
    </source>
</evidence>
<dbReference type="GO" id="GO:0005737">
    <property type="term" value="C:cytoplasm"/>
    <property type="evidence" value="ECO:0007669"/>
    <property type="project" value="TreeGrafter"/>
</dbReference>
<name>A0A645ID68_9ZZZZ</name>